<accession>A0A378RJ29</accession>
<dbReference type="EMBL" id="UGQL01000001">
    <property type="protein sequence ID" value="STZ26688.1"/>
    <property type="molecule type" value="Genomic_DNA"/>
</dbReference>
<evidence type="ECO:0000313" key="2">
    <source>
        <dbReference type="Proteomes" id="UP000255024"/>
    </source>
</evidence>
<dbReference type="RefSeq" id="WP_115089789.1">
    <property type="nucleotide sequence ID" value="NZ_CP068107.1"/>
</dbReference>
<keyword evidence="2" id="KW-1185">Reference proteome</keyword>
<protein>
    <submittedName>
        <fullName evidence="1">Uncharacterized protein</fullName>
    </submittedName>
</protein>
<sequence length="188" mass="21786">MSFFSKLFGTKSTPQQVNEIKPTAEPVTTAENQSPFTLNHIAWTFSAKFYTDAEEFNQEVIDYQNRIYKTNENWKPNEVVFDVPELQIQYMAWVKGASDLLENEILIEEDRDVFEEEPYEEEDDMYQVELLATFTADNGKHFTALEFLLKTHNQQVNKELGDHVFFEGTDETPTLINDLPTCYIACGS</sequence>
<gene>
    <name evidence="1" type="ORF">NCTC11179_00210</name>
</gene>
<reference evidence="1 2" key="1">
    <citation type="submission" date="2018-06" db="EMBL/GenBank/DDBJ databases">
        <authorList>
            <consortium name="Pathogen Informatics"/>
            <person name="Doyle S."/>
        </authorList>
    </citation>
    <scope>NUCLEOTIDE SEQUENCE [LARGE SCALE GENOMIC DNA]</scope>
    <source>
        <strain evidence="1 2">NCTC11179</strain>
    </source>
</reference>
<name>A0A378RJ29_MYROD</name>
<proteinExistence type="predicted"/>
<dbReference type="Proteomes" id="UP000255024">
    <property type="component" value="Unassembled WGS sequence"/>
</dbReference>
<organism evidence="1 2">
    <name type="scientific">Myroides odoratus</name>
    <name type="common">Flavobacterium odoratum</name>
    <dbReference type="NCBI Taxonomy" id="256"/>
    <lineage>
        <taxon>Bacteria</taxon>
        <taxon>Pseudomonadati</taxon>
        <taxon>Bacteroidota</taxon>
        <taxon>Flavobacteriia</taxon>
        <taxon>Flavobacteriales</taxon>
        <taxon>Flavobacteriaceae</taxon>
        <taxon>Myroides</taxon>
    </lineage>
</organism>
<evidence type="ECO:0000313" key="1">
    <source>
        <dbReference type="EMBL" id="STZ26688.1"/>
    </source>
</evidence>
<dbReference type="AlphaFoldDB" id="A0A378RJ29"/>